<dbReference type="AlphaFoldDB" id="A0A921HZM7"/>
<evidence type="ECO:0000313" key="1">
    <source>
        <dbReference type="EMBL" id="HJF93239.1"/>
    </source>
</evidence>
<evidence type="ECO:0008006" key="3">
    <source>
        <dbReference type="Google" id="ProtNLM"/>
    </source>
</evidence>
<dbReference type="EMBL" id="DYVY01000012">
    <property type="protein sequence ID" value="HJF93239.1"/>
    <property type="molecule type" value="Genomic_DNA"/>
</dbReference>
<reference evidence="1" key="2">
    <citation type="submission" date="2021-09" db="EMBL/GenBank/DDBJ databases">
        <authorList>
            <person name="Gilroy R."/>
        </authorList>
    </citation>
    <scope>NUCLEOTIDE SEQUENCE</scope>
    <source>
        <strain evidence="1">ChiSjej5B23-16112</strain>
    </source>
</reference>
<name>A0A921HZM7_9FIRM</name>
<sequence>MDTCIQDGVLKDILTEQKSEVIQMVLETFDQEKYEKAMHQEGYDDGYSDGKKDGYSDGKADMFLELIRKKLAKGSSLEKIARELETDLETVQKLADQI</sequence>
<dbReference type="Proteomes" id="UP000769156">
    <property type="component" value="Unassembled WGS sequence"/>
</dbReference>
<reference evidence="1" key="1">
    <citation type="journal article" date="2021" name="PeerJ">
        <title>Extensive microbial diversity within the chicken gut microbiome revealed by metagenomics and culture.</title>
        <authorList>
            <person name="Gilroy R."/>
            <person name="Ravi A."/>
            <person name="Getino M."/>
            <person name="Pursley I."/>
            <person name="Horton D.L."/>
            <person name="Alikhan N.F."/>
            <person name="Baker D."/>
            <person name="Gharbi K."/>
            <person name="Hall N."/>
            <person name="Watson M."/>
            <person name="Adriaenssens E.M."/>
            <person name="Foster-Nyarko E."/>
            <person name="Jarju S."/>
            <person name="Secka A."/>
            <person name="Antonio M."/>
            <person name="Oren A."/>
            <person name="Chaudhuri R.R."/>
            <person name="La Ragione R."/>
            <person name="Hildebrand F."/>
            <person name="Pallen M.J."/>
        </authorList>
    </citation>
    <scope>NUCLEOTIDE SEQUENCE</scope>
    <source>
        <strain evidence="1">ChiSjej5B23-16112</strain>
    </source>
</reference>
<proteinExistence type="predicted"/>
<comment type="caution">
    <text evidence="1">The sequence shown here is derived from an EMBL/GenBank/DDBJ whole genome shotgun (WGS) entry which is preliminary data.</text>
</comment>
<organism evidence="1 2">
    <name type="scientific">Lachnoclostridium phocaeense</name>
    <dbReference type="NCBI Taxonomy" id="1871021"/>
    <lineage>
        <taxon>Bacteria</taxon>
        <taxon>Bacillati</taxon>
        <taxon>Bacillota</taxon>
        <taxon>Clostridia</taxon>
        <taxon>Lachnospirales</taxon>
        <taxon>Lachnospiraceae</taxon>
    </lineage>
</organism>
<accession>A0A921HZM7</accession>
<evidence type="ECO:0000313" key="2">
    <source>
        <dbReference type="Proteomes" id="UP000769156"/>
    </source>
</evidence>
<gene>
    <name evidence="1" type="ORF">K8V82_00405</name>
</gene>
<protein>
    <recommendedName>
        <fullName evidence="3">Transposase</fullName>
    </recommendedName>
</protein>